<dbReference type="InterPro" id="IPR039425">
    <property type="entry name" value="RNA_pol_sigma-70-like"/>
</dbReference>
<keyword evidence="3" id="KW-0731">Sigma factor</keyword>
<dbReference type="Gene3D" id="1.10.1740.10">
    <property type="match status" value="1"/>
</dbReference>
<dbReference type="InterPro" id="IPR014284">
    <property type="entry name" value="RNA_pol_sigma-70_dom"/>
</dbReference>
<evidence type="ECO:0000259" key="6">
    <source>
        <dbReference type="Pfam" id="PF04542"/>
    </source>
</evidence>
<feature type="domain" description="RNA polymerase sigma-70 region 2" evidence="6">
    <location>
        <begin position="24"/>
        <end position="89"/>
    </location>
</feature>
<dbReference type="EMBL" id="JAXIVS010000001">
    <property type="protein sequence ID" value="MDY7224959.1"/>
    <property type="molecule type" value="Genomic_DNA"/>
</dbReference>
<keyword evidence="4" id="KW-0804">Transcription</keyword>
<comment type="similarity">
    <text evidence="1">Belongs to the sigma-70 factor family. ECF subfamily.</text>
</comment>
<evidence type="ECO:0000313" key="8">
    <source>
        <dbReference type="EMBL" id="MDY7224959.1"/>
    </source>
</evidence>
<dbReference type="SUPFAM" id="SSF88659">
    <property type="entry name" value="Sigma3 and sigma4 domains of RNA polymerase sigma factors"/>
    <property type="match status" value="1"/>
</dbReference>
<gene>
    <name evidence="8" type="ORF">SYV04_01135</name>
</gene>
<evidence type="ECO:0000256" key="3">
    <source>
        <dbReference type="ARBA" id="ARBA00023082"/>
    </source>
</evidence>
<dbReference type="RefSeq" id="WP_321544459.1">
    <property type="nucleotide sequence ID" value="NZ_JAXIVS010000001.1"/>
</dbReference>
<dbReference type="PANTHER" id="PTHR43133:SF25">
    <property type="entry name" value="RNA POLYMERASE SIGMA FACTOR RFAY-RELATED"/>
    <property type="match status" value="1"/>
</dbReference>
<protein>
    <submittedName>
        <fullName evidence="8">Sigma-70 family RNA polymerase sigma factor</fullName>
    </submittedName>
</protein>
<dbReference type="Pfam" id="PF08281">
    <property type="entry name" value="Sigma70_r4_2"/>
    <property type="match status" value="1"/>
</dbReference>
<evidence type="ECO:0000256" key="5">
    <source>
        <dbReference type="SAM" id="MobiDB-lite"/>
    </source>
</evidence>
<feature type="region of interest" description="Disordered" evidence="5">
    <location>
        <begin position="181"/>
        <end position="212"/>
    </location>
</feature>
<dbReference type="InterPro" id="IPR036388">
    <property type="entry name" value="WH-like_DNA-bd_sf"/>
</dbReference>
<dbReference type="InterPro" id="IPR013249">
    <property type="entry name" value="RNA_pol_sigma70_r4_t2"/>
</dbReference>
<evidence type="ECO:0000256" key="4">
    <source>
        <dbReference type="ARBA" id="ARBA00023163"/>
    </source>
</evidence>
<dbReference type="Proteomes" id="UP001291309">
    <property type="component" value="Unassembled WGS sequence"/>
</dbReference>
<name>A0ABU5GUU2_9BACT</name>
<sequence>MENDELRALITEAQDGSVRAFEILVSSHLSQVRRFARAFARSDADADDLAQEALVKVYKSLRSFRFQSAFKTWLYALVRNVFIDAARSRVGRERSLEEPLPVDHSRVPSSAEPADEGLARAEVRQRMWYALRELPTEFRTAVVLFDVEGHTYDEVAAIEGVPVGTVKSRLSRGRTLLRTLLAGERMPDSPSRGGAEGTSDSAVSSHVRGSEK</sequence>
<dbReference type="SUPFAM" id="SSF88946">
    <property type="entry name" value="Sigma2 domain of RNA polymerase sigma factors"/>
    <property type="match status" value="1"/>
</dbReference>
<feature type="region of interest" description="Disordered" evidence="5">
    <location>
        <begin position="94"/>
        <end position="116"/>
    </location>
</feature>
<keyword evidence="9" id="KW-1185">Reference proteome</keyword>
<evidence type="ECO:0000313" key="9">
    <source>
        <dbReference type="Proteomes" id="UP001291309"/>
    </source>
</evidence>
<evidence type="ECO:0000259" key="7">
    <source>
        <dbReference type="Pfam" id="PF08281"/>
    </source>
</evidence>
<keyword evidence="2" id="KW-0805">Transcription regulation</keyword>
<accession>A0ABU5GUU2</accession>
<feature type="compositionally biased region" description="Basic and acidic residues" evidence="5">
    <location>
        <begin position="94"/>
        <end position="106"/>
    </location>
</feature>
<dbReference type="InterPro" id="IPR013324">
    <property type="entry name" value="RNA_pol_sigma_r3/r4-like"/>
</dbReference>
<organism evidence="8 9">
    <name type="scientific">Hyalangium rubrum</name>
    <dbReference type="NCBI Taxonomy" id="3103134"/>
    <lineage>
        <taxon>Bacteria</taxon>
        <taxon>Pseudomonadati</taxon>
        <taxon>Myxococcota</taxon>
        <taxon>Myxococcia</taxon>
        <taxon>Myxococcales</taxon>
        <taxon>Cystobacterineae</taxon>
        <taxon>Archangiaceae</taxon>
        <taxon>Hyalangium</taxon>
    </lineage>
</organism>
<reference evidence="8 9" key="1">
    <citation type="submission" date="2023-12" db="EMBL/GenBank/DDBJ databases">
        <title>the genome sequence of Hyalangium sp. s54d21.</title>
        <authorList>
            <person name="Zhang X."/>
        </authorList>
    </citation>
    <scope>NUCLEOTIDE SEQUENCE [LARGE SCALE GENOMIC DNA]</scope>
    <source>
        <strain evidence="9">s54d21</strain>
    </source>
</reference>
<dbReference type="NCBIfam" id="TIGR02937">
    <property type="entry name" value="sigma70-ECF"/>
    <property type="match status" value="1"/>
</dbReference>
<dbReference type="Pfam" id="PF04542">
    <property type="entry name" value="Sigma70_r2"/>
    <property type="match status" value="1"/>
</dbReference>
<dbReference type="InterPro" id="IPR007627">
    <property type="entry name" value="RNA_pol_sigma70_r2"/>
</dbReference>
<dbReference type="Gene3D" id="1.10.10.10">
    <property type="entry name" value="Winged helix-like DNA-binding domain superfamily/Winged helix DNA-binding domain"/>
    <property type="match status" value="1"/>
</dbReference>
<dbReference type="InterPro" id="IPR013325">
    <property type="entry name" value="RNA_pol_sigma_r2"/>
</dbReference>
<evidence type="ECO:0000256" key="1">
    <source>
        <dbReference type="ARBA" id="ARBA00010641"/>
    </source>
</evidence>
<dbReference type="PANTHER" id="PTHR43133">
    <property type="entry name" value="RNA POLYMERASE ECF-TYPE SIGMA FACTO"/>
    <property type="match status" value="1"/>
</dbReference>
<evidence type="ECO:0000256" key="2">
    <source>
        <dbReference type="ARBA" id="ARBA00023015"/>
    </source>
</evidence>
<dbReference type="CDD" id="cd06171">
    <property type="entry name" value="Sigma70_r4"/>
    <property type="match status" value="1"/>
</dbReference>
<comment type="caution">
    <text evidence="8">The sequence shown here is derived from an EMBL/GenBank/DDBJ whole genome shotgun (WGS) entry which is preliminary data.</text>
</comment>
<proteinExistence type="inferred from homology"/>
<feature type="domain" description="RNA polymerase sigma factor 70 region 4 type 2" evidence="7">
    <location>
        <begin position="125"/>
        <end position="176"/>
    </location>
</feature>